<feature type="region of interest" description="Disordered" evidence="1">
    <location>
        <begin position="1"/>
        <end position="21"/>
    </location>
</feature>
<dbReference type="AlphaFoldDB" id="A0A2G6E3L7"/>
<accession>A0A2G6E3L7</accession>
<sequence>MVDEIFSPQHSDKDLEYDQEGRDALFEKENESAHDESSEIMKKYLNCIKHPSGRKRRRCISRELG</sequence>
<proteinExistence type="predicted"/>
<dbReference type="EMBL" id="PDPS01000033">
    <property type="protein sequence ID" value="PID56567.1"/>
    <property type="molecule type" value="Genomic_DNA"/>
</dbReference>
<evidence type="ECO:0000256" key="1">
    <source>
        <dbReference type="SAM" id="MobiDB-lite"/>
    </source>
</evidence>
<evidence type="ECO:0000313" key="3">
    <source>
        <dbReference type="Proteomes" id="UP000229740"/>
    </source>
</evidence>
<name>A0A2G6E3L7_9BACT</name>
<organism evidence="2 3">
    <name type="scientific">candidate division KSB3 bacterium</name>
    <dbReference type="NCBI Taxonomy" id="2044937"/>
    <lineage>
        <taxon>Bacteria</taxon>
        <taxon>candidate division KSB3</taxon>
    </lineage>
</organism>
<reference evidence="2 3" key="1">
    <citation type="submission" date="2017-10" db="EMBL/GenBank/DDBJ databases">
        <title>Novel microbial diversity and functional potential in the marine mammal oral microbiome.</title>
        <authorList>
            <person name="Dudek N.K."/>
            <person name="Sun C.L."/>
            <person name="Burstein D."/>
            <person name="Kantor R.S."/>
            <person name="Aliaga Goltsman D.S."/>
            <person name="Bik E.M."/>
            <person name="Thomas B.C."/>
            <person name="Banfield J.F."/>
            <person name="Relman D.A."/>
        </authorList>
    </citation>
    <scope>NUCLEOTIDE SEQUENCE [LARGE SCALE GENOMIC DNA]</scope>
    <source>
        <strain evidence="2">DOLZORAL124_49_17</strain>
    </source>
</reference>
<protein>
    <submittedName>
        <fullName evidence="2">Uncharacterized protein</fullName>
    </submittedName>
</protein>
<dbReference type="Proteomes" id="UP000229740">
    <property type="component" value="Unassembled WGS sequence"/>
</dbReference>
<evidence type="ECO:0000313" key="2">
    <source>
        <dbReference type="EMBL" id="PID56567.1"/>
    </source>
</evidence>
<gene>
    <name evidence="2" type="ORF">CSB45_11120</name>
</gene>
<feature type="compositionally biased region" description="Basic and acidic residues" evidence="1">
    <location>
        <begin position="10"/>
        <end position="21"/>
    </location>
</feature>
<comment type="caution">
    <text evidence="2">The sequence shown here is derived from an EMBL/GenBank/DDBJ whole genome shotgun (WGS) entry which is preliminary data.</text>
</comment>